<keyword evidence="5" id="KW-1185">Reference proteome</keyword>
<evidence type="ECO:0000313" key="4">
    <source>
        <dbReference type="EMBL" id="TFK26839.1"/>
    </source>
</evidence>
<dbReference type="InterPro" id="IPR023210">
    <property type="entry name" value="NADP_OxRdtase_dom"/>
</dbReference>
<feature type="domain" description="NADP-dependent oxidoreductase" evidence="3">
    <location>
        <begin position="33"/>
        <end position="353"/>
    </location>
</feature>
<keyword evidence="1" id="KW-0521">NADP</keyword>
<reference evidence="4 5" key="1">
    <citation type="journal article" date="2019" name="Nat. Ecol. Evol.">
        <title>Megaphylogeny resolves global patterns of mushroom evolution.</title>
        <authorList>
            <person name="Varga T."/>
            <person name="Krizsan K."/>
            <person name="Foldi C."/>
            <person name="Dima B."/>
            <person name="Sanchez-Garcia M."/>
            <person name="Sanchez-Ramirez S."/>
            <person name="Szollosi G.J."/>
            <person name="Szarkandi J.G."/>
            <person name="Papp V."/>
            <person name="Albert L."/>
            <person name="Andreopoulos W."/>
            <person name="Angelini C."/>
            <person name="Antonin V."/>
            <person name="Barry K.W."/>
            <person name="Bougher N.L."/>
            <person name="Buchanan P."/>
            <person name="Buyck B."/>
            <person name="Bense V."/>
            <person name="Catcheside P."/>
            <person name="Chovatia M."/>
            <person name="Cooper J."/>
            <person name="Damon W."/>
            <person name="Desjardin D."/>
            <person name="Finy P."/>
            <person name="Geml J."/>
            <person name="Haridas S."/>
            <person name="Hughes K."/>
            <person name="Justo A."/>
            <person name="Karasinski D."/>
            <person name="Kautmanova I."/>
            <person name="Kiss B."/>
            <person name="Kocsube S."/>
            <person name="Kotiranta H."/>
            <person name="LaButti K.M."/>
            <person name="Lechner B.E."/>
            <person name="Liimatainen K."/>
            <person name="Lipzen A."/>
            <person name="Lukacs Z."/>
            <person name="Mihaltcheva S."/>
            <person name="Morgado L.N."/>
            <person name="Niskanen T."/>
            <person name="Noordeloos M.E."/>
            <person name="Ohm R.A."/>
            <person name="Ortiz-Santana B."/>
            <person name="Ovrebo C."/>
            <person name="Racz N."/>
            <person name="Riley R."/>
            <person name="Savchenko A."/>
            <person name="Shiryaev A."/>
            <person name="Soop K."/>
            <person name="Spirin V."/>
            <person name="Szebenyi C."/>
            <person name="Tomsovsky M."/>
            <person name="Tulloss R.E."/>
            <person name="Uehling J."/>
            <person name="Grigoriev I.V."/>
            <person name="Vagvolgyi C."/>
            <person name="Papp T."/>
            <person name="Martin F.M."/>
            <person name="Miettinen O."/>
            <person name="Hibbett D.S."/>
            <person name="Nagy L.G."/>
        </authorList>
    </citation>
    <scope>NUCLEOTIDE SEQUENCE [LARGE SCALE GENOMIC DNA]</scope>
    <source>
        <strain evidence="4 5">CBS 121175</strain>
    </source>
</reference>
<dbReference type="Pfam" id="PF00248">
    <property type="entry name" value="Aldo_ket_red"/>
    <property type="match status" value="1"/>
</dbReference>
<dbReference type="Proteomes" id="UP000307440">
    <property type="component" value="Unassembled WGS sequence"/>
</dbReference>
<accession>A0A5C3L1K1</accession>
<comment type="similarity">
    <text evidence="2">Belongs to the aldo/keto reductase family. Aldo/keto reductase 2 subfamily.</text>
</comment>
<evidence type="ECO:0000259" key="3">
    <source>
        <dbReference type="Pfam" id="PF00248"/>
    </source>
</evidence>
<dbReference type="AlphaFoldDB" id="A0A5C3L1K1"/>
<dbReference type="OrthoDB" id="48988at2759"/>
<sequence>MAQRPVWANPPPPPTALGHYRQLAPAAGIHVSPLQLGGLNIGDQWHKFGLGEMSKESSFKLLDAYYDGGGNFIDTANFYQDGGSEMFIGEWAEERGNRDQLVIATKDSRLTLQYKYTGNYKQRDDSVKQKVHYVGNNLKSMRLSIDQSLQNLRTKYIDLFYVHLWTWETSIEELMHGLHHLVAQGKVLYLGISDTPAWIVSKANQYAKCHGLTPFVVYQGEWSLIQRSFEREIIPMARAEGMALAPWGVLAFGKFRTDAQEEERIKSGENGRTLFFPEWKRNEAERAASLALEKVAKEVGATSITSVAIAYVMHKAPFVFPIIGGRKVEHLQQNIEALELSLSDEQIKFLESVSPIDLGFPHDMIGPHNQLSFTLAQGGVTDRVADPSPIRPTQSNL</sequence>
<protein>
    <submittedName>
        <fullName evidence="4">Aryl-alcohol dehydrogenase</fullName>
    </submittedName>
</protein>
<evidence type="ECO:0000256" key="1">
    <source>
        <dbReference type="ARBA" id="ARBA00022857"/>
    </source>
</evidence>
<gene>
    <name evidence="4" type="ORF">FA15DRAFT_654029</name>
</gene>
<dbReference type="Gene3D" id="3.20.20.100">
    <property type="entry name" value="NADP-dependent oxidoreductase domain"/>
    <property type="match status" value="1"/>
</dbReference>
<evidence type="ECO:0000313" key="5">
    <source>
        <dbReference type="Proteomes" id="UP000307440"/>
    </source>
</evidence>
<dbReference type="PANTHER" id="PTHR43364">
    <property type="entry name" value="NADH-SPECIFIC METHYLGLYOXAL REDUCTASE-RELATED"/>
    <property type="match status" value="1"/>
</dbReference>
<evidence type="ECO:0000256" key="2">
    <source>
        <dbReference type="ARBA" id="ARBA00038157"/>
    </source>
</evidence>
<dbReference type="EMBL" id="ML210170">
    <property type="protein sequence ID" value="TFK26839.1"/>
    <property type="molecule type" value="Genomic_DNA"/>
</dbReference>
<dbReference type="SUPFAM" id="SSF51430">
    <property type="entry name" value="NAD(P)-linked oxidoreductase"/>
    <property type="match status" value="1"/>
</dbReference>
<name>A0A5C3L1K1_COPMA</name>
<proteinExistence type="inferred from homology"/>
<organism evidence="4 5">
    <name type="scientific">Coprinopsis marcescibilis</name>
    <name type="common">Agaric fungus</name>
    <name type="synonym">Psathyrella marcescibilis</name>
    <dbReference type="NCBI Taxonomy" id="230819"/>
    <lineage>
        <taxon>Eukaryota</taxon>
        <taxon>Fungi</taxon>
        <taxon>Dikarya</taxon>
        <taxon>Basidiomycota</taxon>
        <taxon>Agaricomycotina</taxon>
        <taxon>Agaricomycetes</taxon>
        <taxon>Agaricomycetidae</taxon>
        <taxon>Agaricales</taxon>
        <taxon>Agaricineae</taxon>
        <taxon>Psathyrellaceae</taxon>
        <taxon>Coprinopsis</taxon>
    </lineage>
</organism>
<dbReference type="InterPro" id="IPR036812">
    <property type="entry name" value="NAD(P)_OxRdtase_dom_sf"/>
</dbReference>
<dbReference type="PANTHER" id="PTHR43364:SF7">
    <property type="entry name" value="NADP-DEPENDENT OXIDOREDUCTASE DOMAIN-CONTAINING PROTEIN-RELATED"/>
    <property type="match status" value="1"/>
</dbReference>
<dbReference type="InterPro" id="IPR050523">
    <property type="entry name" value="AKR_Detox_Biosynth"/>
</dbReference>
<dbReference type="STRING" id="230819.A0A5C3L1K1"/>